<dbReference type="PANTHER" id="PTHR47947:SF3">
    <property type="entry name" value="CYTOCHROME P450 81D1-LIKE"/>
    <property type="match status" value="1"/>
</dbReference>
<evidence type="ECO:0000313" key="9">
    <source>
        <dbReference type="Proteomes" id="UP000436088"/>
    </source>
</evidence>
<evidence type="ECO:0000313" key="8">
    <source>
        <dbReference type="EMBL" id="KAE8701187.1"/>
    </source>
</evidence>
<dbReference type="PANTHER" id="PTHR47947">
    <property type="entry name" value="CYTOCHROME P450 82C3-RELATED"/>
    <property type="match status" value="1"/>
</dbReference>
<protein>
    <submittedName>
        <fullName evidence="8">Isoflavone 3'-hydroxylase</fullName>
    </submittedName>
</protein>
<keyword evidence="3" id="KW-0479">Metal-binding</keyword>
<dbReference type="Gene3D" id="1.10.630.10">
    <property type="entry name" value="Cytochrome P450"/>
    <property type="match status" value="1"/>
</dbReference>
<gene>
    <name evidence="8" type="ORF">F3Y22_tig00110548pilonHSYRG00470</name>
</gene>
<dbReference type="GO" id="GO:0020037">
    <property type="term" value="F:heme binding"/>
    <property type="evidence" value="ECO:0007669"/>
    <property type="project" value="InterPro"/>
</dbReference>
<feature type="transmembrane region" description="Helical" evidence="7">
    <location>
        <begin position="6"/>
        <end position="23"/>
    </location>
</feature>
<dbReference type="Pfam" id="PF00067">
    <property type="entry name" value="p450"/>
    <property type="match status" value="1"/>
</dbReference>
<evidence type="ECO:0000256" key="7">
    <source>
        <dbReference type="SAM" id="Phobius"/>
    </source>
</evidence>
<accession>A0A6A3ABU5</accession>
<dbReference type="GO" id="GO:0004497">
    <property type="term" value="F:monooxygenase activity"/>
    <property type="evidence" value="ECO:0007669"/>
    <property type="project" value="UniProtKB-KW"/>
</dbReference>
<keyword evidence="2" id="KW-0349">Heme</keyword>
<comment type="caution">
    <text evidence="8">The sequence shown here is derived from an EMBL/GenBank/DDBJ whole genome shotgun (WGS) entry which is preliminary data.</text>
</comment>
<reference evidence="8" key="1">
    <citation type="submission" date="2019-09" db="EMBL/GenBank/DDBJ databases">
        <title>Draft genome information of white flower Hibiscus syriacus.</title>
        <authorList>
            <person name="Kim Y.-M."/>
        </authorList>
    </citation>
    <scope>NUCLEOTIDE SEQUENCE [LARGE SCALE GENOMIC DNA]</scope>
    <source>
        <strain evidence="8">YM2019G1</strain>
    </source>
</reference>
<comment type="similarity">
    <text evidence="1">Belongs to the cytochrome P450 family.</text>
</comment>
<dbReference type="SUPFAM" id="SSF48264">
    <property type="entry name" value="Cytochrome P450"/>
    <property type="match status" value="1"/>
</dbReference>
<keyword evidence="7" id="KW-0812">Transmembrane</keyword>
<sequence length="169" mass="19115">MEEIVIYSVLSALFLCLATKLIISRRKNLHPSPLALPILGHLHLLKRTTPSNTVFPLTKHGPIFSPKLGSRFLVVVSSPSAIQQCFTTKDVVVANRPRFVMGKYVGYNYTNLGLAPYGDYWRNLRKLSTIEIFSSTRLNMSLDIRRDETSRLPHPLYRVSVDGFAKVDL</sequence>
<evidence type="ECO:0000256" key="2">
    <source>
        <dbReference type="ARBA" id="ARBA00022617"/>
    </source>
</evidence>
<dbReference type="InterPro" id="IPR036396">
    <property type="entry name" value="Cyt_P450_sf"/>
</dbReference>
<dbReference type="InterPro" id="IPR050651">
    <property type="entry name" value="Plant_Cytochrome_P450_Monoox"/>
</dbReference>
<keyword evidence="7" id="KW-1133">Transmembrane helix</keyword>
<evidence type="ECO:0000256" key="6">
    <source>
        <dbReference type="ARBA" id="ARBA00023033"/>
    </source>
</evidence>
<dbReference type="Proteomes" id="UP000436088">
    <property type="component" value="Unassembled WGS sequence"/>
</dbReference>
<keyword evidence="6" id="KW-0503">Monooxygenase</keyword>
<dbReference type="EMBL" id="VEPZ02001024">
    <property type="protein sequence ID" value="KAE8701187.1"/>
    <property type="molecule type" value="Genomic_DNA"/>
</dbReference>
<evidence type="ECO:0000256" key="5">
    <source>
        <dbReference type="ARBA" id="ARBA00023004"/>
    </source>
</evidence>
<organism evidence="8 9">
    <name type="scientific">Hibiscus syriacus</name>
    <name type="common">Rose of Sharon</name>
    <dbReference type="NCBI Taxonomy" id="106335"/>
    <lineage>
        <taxon>Eukaryota</taxon>
        <taxon>Viridiplantae</taxon>
        <taxon>Streptophyta</taxon>
        <taxon>Embryophyta</taxon>
        <taxon>Tracheophyta</taxon>
        <taxon>Spermatophyta</taxon>
        <taxon>Magnoliopsida</taxon>
        <taxon>eudicotyledons</taxon>
        <taxon>Gunneridae</taxon>
        <taxon>Pentapetalae</taxon>
        <taxon>rosids</taxon>
        <taxon>malvids</taxon>
        <taxon>Malvales</taxon>
        <taxon>Malvaceae</taxon>
        <taxon>Malvoideae</taxon>
        <taxon>Hibiscus</taxon>
    </lineage>
</organism>
<keyword evidence="5" id="KW-0408">Iron</keyword>
<evidence type="ECO:0000256" key="1">
    <source>
        <dbReference type="ARBA" id="ARBA00010617"/>
    </source>
</evidence>
<dbReference type="AlphaFoldDB" id="A0A6A3ABU5"/>
<dbReference type="GO" id="GO:0005506">
    <property type="term" value="F:iron ion binding"/>
    <property type="evidence" value="ECO:0007669"/>
    <property type="project" value="InterPro"/>
</dbReference>
<keyword evidence="4" id="KW-0560">Oxidoreductase</keyword>
<proteinExistence type="inferred from homology"/>
<dbReference type="GO" id="GO:0016705">
    <property type="term" value="F:oxidoreductase activity, acting on paired donors, with incorporation or reduction of molecular oxygen"/>
    <property type="evidence" value="ECO:0007669"/>
    <property type="project" value="InterPro"/>
</dbReference>
<dbReference type="InterPro" id="IPR001128">
    <property type="entry name" value="Cyt_P450"/>
</dbReference>
<evidence type="ECO:0000256" key="4">
    <source>
        <dbReference type="ARBA" id="ARBA00023002"/>
    </source>
</evidence>
<keyword evidence="7" id="KW-0472">Membrane</keyword>
<evidence type="ECO:0000256" key="3">
    <source>
        <dbReference type="ARBA" id="ARBA00022723"/>
    </source>
</evidence>
<name>A0A6A3ABU5_HIBSY</name>
<keyword evidence="9" id="KW-1185">Reference proteome</keyword>